<proteinExistence type="predicted"/>
<comment type="caution">
    <text evidence="1">The sequence shown here is derived from an EMBL/GenBank/DDBJ whole genome shotgun (WGS) entry which is preliminary data.</text>
</comment>
<organism evidence="1 2">
    <name type="scientific">Meloidogyne enterolobii</name>
    <name type="common">Root-knot nematode worm</name>
    <name type="synonym">Meloidogyne mayaguensis</name>
    <dbReference type="NCBI Taxonomy" id="390850"/>
    <lineage>
        <taxon>Eukaryota</taxon>
        <taxon>Metazoa</taxon>
        <taxon>Ecdysozoa</taxon>
        <taxon>Nematoda</taxon>
        <taxon>Chromadorea</taxon>
        <taxon>Rhabditida</taxon>
        <taxon>Tylenchina</taxon>
        <taxon>Tylenchomorpha</taxon>
        <taxon>Tylenchoidea</taxon>
        <taxon>Meloidogynidae</taxon>
        <taxon>Meloidogyninae</taxon>
        <taxon>Meloidogyne</taxon>
    </lineage>
</organism>
<dbReference type="AlphaFoldDB" id="A0A6V7U1R5"/>
<sequence length="82" mass="9672">MLCKEYLKTLLRRIGQVKVEFHTKIIHYPLNLFFLLMKCNNHPKLTFGYRKLSKRETVENLQNPSLLMADFADLLWGVFVSG</sequence>
<name>A0A6V7U1R5_MELEN</name>
<evidence type="ECO:0000313" key="2">
    <source>
        <dbReference type="Proteomes" id="UP000580250"/>
    </source>
</evidence>
<reference evidence="1 2" key="1">
    <citation type="submission" date="2020-08" db="EMBL/GenBank/DDBJ databases">
        <authorList>
            <person name="Koutsovoulos G."/>
            <person name="Danchin GJ E."/>
        </authorList>
    </citation>
    <scope>NUCLEOTIDE SEQUENCE [LARGE SCALE GENOMIC DNA]</scope>
</reference>
<protein>
    <submittedName>
        <fullName evidence="1">Uncharacterized protein</fullName>
    </submittedName>
</protein>
<dbReference type="Proteomes" id="UP000580250">
    <property type="component" value="Unassembled WGS sequence"/>
</dbReference>
<accession>A0A6V7U1R5</accession>
<gene>
    <name evidence="1" type="ORF">MENT_LOCUS7299</name>
</gene>
<dbReference type="EMBL" id="CAJEWN010000030">
    <property type="protein sequence ID" value="CAD2142634.1"/>
    <property type="molecule type" value="Genomic_DNA"/>
</dbReference>
<evidence type="ECO:0000313" key="1">
    <source>
        <dbReference type="EMBL" id="CAD2142634.1"/>
    </source>
</evidence>